<dbReference type="Gene3D" id="3.40.50.12780">
    <property type="entry name" value="N-terminal domain of ligase-like"/>
    <property type="match status" value="1"/>
</dbReference>
<dbReference type="STRING" id="58117.SAMN05421833_102204"/>
<name>A0A1N6T2Z6_9ACTN</name>
<sequence>MPDDIDDPARLPVTGKQALMARFDEWVTDPDVTLAKARQFVADPALVGERRYLVATTSGTSGLRGIFLQDERSLAVGNAVGQRARAGLGVRDLVRFRTTGRRSASRRTPGSPSQRAGSCACRRSETFRSAGHGTCPPNRPV</sequence>
<evidence type="ECO:0000256" key="1">
    <source>
        <dbReference type="SAM" id="MobiDB-lite"/>
    </source>
</evidence>
<accession>A0A1N6T2Z6</accession>
<feature type="region of interest" description="Disordered" evidence="1">
    <location>
        <begin position="98"/>
        <end position="122"/>
    </location>
</feature>
<dbReference type="AlphaFoldDB" id="A0A1N6T2Z6"/>
<organism evidence="2 3">
    <name type="scientific">Microbispora rosea</name>
    <dbReference type="NCBI Taxonomy" id="58117"/>
    <lineage>
        <taxon>Bacteria</taxon>
        <taxon>Bacillati</taxon>
        <taxon>Actinomycetota</taxon>
        <taxon>Actinomycetes</taxon>
        <taxon>Streptosporangiales</taxon>
        <taxon>Streptosporangiaceae</taxon>
        <taxon>Microbispora</taxon>
    </lineage>
</organism>
<evidence type="ECO:0000313" key="2">
    <source>
        <dbReference type="EMBL" id="SIQ47722.1"/>
    </source>
</evidence>
<dbReference type="Proteomes" id="UP000186096">
    <property type="component" value="Unassembled WGS sequence"/>
</dbReference>
<dbReference type="InterPro" id="IPR042099">
    <property type="entry name" value="ANL_N_sf"/>
</dbReference>
<evidence type="ECO:0000313" key="3">
    <source>
        <dbReference type="Proteomes" id="UP000186096"/>
    </source>
</evidence>
<protein>
    <submittedName>
        <fullName evidence="2">Uncharacterized protein</fullName>
    </submittedName>
</protein>
<reference evidence="3" key="1">
    <citation type="submission" date="2017-01" db="EMBL/GenBank/DDBJ databases">
        <authorList>
            <person name="Varghese N."/>
            <person name="Submissions S."/>
        </authorList>
    </citation>
    <scope>NUCLEOTIDE SEQUENCE [LARGE SCALE GENOMIC DNA]</scope>
    <source>
        <strain evidence="3">ATCC 12950</strain>
    </source>
</reference>
<dbReference type="EMBL" id="FTNI01000002">
    <property type="protein sequence ID" value="SIQ47722.1"/>
    <property type="molecule type" value="Genomic_DNA"/>
</dbReference>
<keyword evidence="3" id="KW-1185">Reference proteome</keyword>
<gene>
    <name evidence="2" type="ORF">SAMN05421833_102204</name>
</gene>
<proteinExistence type="predicted"/>